<organism evidence="3 4">
    <name type="scientific">Streptomyces luteosporeus</name>
    <dbReference type="NCBI Taxonomy" id="173856"/>
    <lineage>
        <taxon>Bacteria</taxon>
        <taxon>Bacillati</taxon>
        <taxon>Actinomycetota</taxon>
        <taxon>Actinomycetes</taxon>
        <taxon>Kitasatosporales</taxon>
        <taxon>Streptomycetaceae</taxon>
        <taxon>Streptomyces</taxon>
    </lineage>
</organism>
<accession>A0ABN3TPX8</accession>
<gene>
    <name evidence="3" type="ORF">GCM10010315_24440</name>
</gene>
<evidence type="ECO:0000313" key="4">
    <source>
        <dbReference type="Proteomes" id="UP001500886"/>
    </source>
</evidence>
<dbReference type="InterPro" id="IPR023365">
    <property type="entry name" value="Sortase_dom-sf"/>
</dbReference>
<sequence>MPAGPRLGPRARPRRPGARSPGPHAAYLRTEGASPRTPGRARPAAAPAPPALRDAARPGVCWASEDELAALRAAADLVRAHPAVLHRALVDRGAGVQAEGATGAGKGAAARGAAPERAPRRQSGRRGSARAGASSKRSPVPGVWRRDVLVGAVVALALCGGSWLVQRGVREVGPPPQPSREQAFSTAGMPLMGPRPDERVVPPLPAAAPTRVRIPAVQVDAPLVPLGLEADGTLASPPEDDRNLAGWYAGGTAPGAAGTAVVAGHVDTGSGPAVFYSLGALKKGDTVEIAREDARTAVFTIDAIEVYDKADFPSERVYGATNRAELRLITCGGGFSQEAGAYLGNVVVYAHLTGVLHLPQLLG</sequence>
<dbReference type="InterPro" id="IPR005754">
    <property type="entry name" value="Sortase"/>
</dbReference>
<name>A0ABN3TPX8_9ACTN</name>
<feature type="compositionally biased region" description="Low complexity" evidence="2">
    <location>
        <begin position="107"/>
        <end position="116"/>
    </location>
</feature>
<dbReference type="InterPro" id="IPR042001">
    <property type="entry name" value="Sortase_F"/>
</dbReference>
<dbReference type="EMBL" id="BAAASL010000008">
    <property type="protein sequence ID" value="GAA2715404.1"/>
    <property type="molecule type" value="Genomic_DNA"/>
</dbReference>
<feature type="compositionally biased region" description="Low complexity" evidence="2">
    <location>
        <begin position="33"/>
        <end position="45"/>
    </location>
</feature>
<protein>
    <recommendedName>
        <fullName evidence="5">Class F sortase</fullName>
    </recommendedName>
</protein>
<evidence type="ECO:0008006" key="5">
    <source>
        <dbReference type="Google" id="ProtNLM"/>
    </source>
</evidence>
<dbReference type="Pfam" id="PF04203">
    <property type="entry name" value="Sortase"/>
    <property type="match status" value="1"/>
</dbReference>
<dbReference type="NCBIfam" id="NF033748">
    <property type="entry name" value="class_F_sortase"/>
    <property type="match status" value="1"/>
</dbReference>
<feature type="region of interest" description="Disordered" evidence="2">
    <location>
        <begin position="1"/>
        <end position="55"/>
    </location>
</feature>
<evidence type="ECO:0000256" key="1">
    <source>
        <dbReference type="ARBA" id="ARBA00022801"/>
    </source>
</evidence>
<keyword evidence="4" id="KW-1185">Reference proteome</keyword>
<dbReference type="SUPFAM" id="SSF63817">
    <property type="entry name" value="Sortase"/>
    <property type="match status" value="1"/>
</dbReference>
<keyword evidence="1" id="KW-0378">Hydrolase</keyword>
<evidence type="ECO:0000313" key="3">
    <source>
        <dbReference type="EMBL" id="GAA2715404.1"/>
    </source>
</evidence>
<proteinExistence type="predicted"/>
<comment type="caution">
    <text evidence="3">The sequence shown here is derived from an EMBL/GenBank/DDBJ whole genome shotgun (WGS) entry which is preliminary data.</text>
</comment>
<feature type="region of interest" description="Disordered" evidence="2">
    <location>
        <begin position="99"/>
        <end position="140"/>
    </location>
</feature>
<reference evidence="3 4" key="1">
    <citation type="journal article" date="2019" name="Int. J. Syst. Evol. Microbiol.">
        <title>The Global Catalogue of Microorganisms (GCM) 10K type strain sequencing project: providing services to taxonomists for standard genome sequencing and annotation.</title>
        <authorList>
            <consortium name="The Broad Institute Genomics Platform"/>
            <consortium name="The Broad Institute Genome Sequencing Center for Infectious Disease"/>
            <person name="Wu L."/>
            <person name="Ma J."/>
        </authorList>
    </citation>
    <scope>NUCLEOTIDE SEQUENCE [LARGE SCALE GENOMIC DNA]</scope>
    <source>
        <strain evidence="3 4">JCM 4542</strain>
    </source>
</reference>
<dbReference type="CDD" id="cd05829">
    <property type="entry name" value="Sortase_F"/>
    <property type="match status" value="1"/>
</dbReference>
<evidence type="ECO:0000256" key="2">
    <source>
        <dbReference type="SAM" id="MobiDB-lite"/>
    </source>
</evidence>
<dbReference type="Gene3D" id="2.40.260.10">
    <property type="entry name" value="Sortase"/>
    <property type="match status" value="1"/>
</dbReference>
<dbReference type="Proteomes" id="UP001500886">
    <property type="component" value="Unassembled WGS sequence"/>
</dbReference>
<feature type="compositionally biased region" description="Low complexity" evidence="2">
    <location>
        <begin position="129"/>
        <end position="138"/>
    </location>
</feature>